<evidence type="ECO:0000313" key="1">
    <source>
        <dbReference type="EMBL" id="BAP57963.1"/>
    </source>
</evidence>
<dbReference type="EMBL" id="AP014633">
    <property type="protein sequence ID" value="BAP57963.1"/>
    <property type="molecule type" value="Genomic_DNA"/>
</dbReference>
<dbReference type="AlphaFoldDB" id="A0A090AHW3"/>
<reference evidence="1 2" key="1">
    <citation type="journal article" date="2014" name="ISME J.">
        <title>Ecophysiology of Thioploca ingrica as revealed by the complete genome sequence supplemented with proteomic evidence.</title>
        <authorList>
            <person name="Kojima H."/>
            <person name="Ogura Y."/>
            <person name="Yamamoto N."/>
            <person name="Togashi T."/>
            <person name="Mori H."/>
            <person name="Watanabe T."/>
            <person name="Nemoto F."/>
            <person name="Kurokawa K."/>
            <person name="Hayashi T."/>
            <person name="Fukui M."/>
        </authorList>
    </citation>
    <scope>NUCLEOTIDE SEQUENCE [LARGE SCALE GENOMIC DNA]</scope>
</reference>
<proteinExistence type="predicted"/>
<accession>A0A090AHW3</accession>
<dbReference type="HOGENOM" id="CLU_2262536_0_0_6"/>
<sequence length="103" mass="11871">MSTDKFIFKVHTNGQVERVKDCDNLTFSDVINGLGIARNEIKCKPIKDSGIYAFYNYDKSDVLIFAIPERQIDHIKRPHEHEVMHGILASQFRIVSMPQVTSY</sequence>
<organism evidence="1 2">
    <name type="scientific">Thioploca ingrica</name>
    <dbReference type="NCBI Taxonomy" id="40754"/>
    <lineage>
        <taxon>Bacteria</taxon>
        <taxon>Pseudomonadati</taxon>
        <taxon>Pseudomonadota</taxon>
        <taxon>Gammaproteobacteria</taxon>
        <taxon>Thiotrichales</taxon>
        <taxon>Thiotrichaceae</taxon>
        <taxon>Thioploca</taxon>
    </lineage>
</organism>
<dbReference type="Proteomes" id="UP000031623">
    <property type="component" value="Chromosome"/>
</dbReference>
<keyword evidence="2" id="KW-1185">Reference proteome</keyword>
<gene>
    <name evidence="1" type="ORF">THII_3666</name>
</gene>
<name>A0A090AHW3_9GAMM</name>
<dbReference type="KEGG" id="tig:THII_3666"/>
<evidence type="ECO:0000313" key="2">
    <source>
        <dbReference type="Proteomes" id="UP000031623"/>
    </source>
</evidence>
<protein>
    <submittedName>
        <fullName evidence="1">Uncharacterized protein</fullName>
    </submittedName>
</protein>